<protein>
    <submittedName>
        <fullName evidence="1">Uncharacterized protein</fullName>
    </submittedName>
</protein>
<gene>
    <name evidence="1" type="ORF">BU26DRAFT_564189</name>
</gene>
<dbReference type="RefSeq" id="XP_033685332.1">
    <property type="nucleotide sequence ID" value="XM_033833261.1"/>
</dbReference>
<reference evidence="1" key="1">
    <citation type="journal article" date="2020" name="Stud. Mycol.">
        <title>101 Dothideomycetes genomes: a test case for predicting lifestyles and emergence of pathogens.</title>
        <authorList>
            <person name="Haridas S."/>
            <person name="Albert R."/>
            <person name="Binder M."/>
            <person name="Bloem J."/>
            <person name="Labutti K."/>
            <person name="Salamov A."/>
            <person name="Andreopoulos B."/>
            <person name="Baker S."/>
            <person name="Barry K."/>
            <person name="Bills G."/>
            <person name="Bluhm B."/>
            <person name="Cannon C."/>
            <person name="Castanera R."/>
            <person name="Culley D."/>
            <person name="Daum C."/>
            <person name="Ezra D."/>
            <person name="Gonzalez J."/>
            <person name="Henrissat B."/>
            <person name="Kuo A."/>
            <person name="Liang C."/>
            <person name="Lipzen A."/>
            <person name="Lutzoni F."/>
            <person name="Magnuson J."/>
            <person name="Mondo S."/>
            <person name="Nolan M."/>
            <person name="Ohm R."/>
            <person name="Pangilinan J."/>
            <person name="Park H.-J."/>
            <person name="Ramirez L."/>
            <person name="Alfaro M."/>
            <person name="Sun H."/>
            <person name="Tritt A."/>
            <person name="Yoshinaga Y."/>
            <person name="Zwiers L.-H."/>
            <person name="Turgeon B."/>
            <person name="Goodwin S."/>
            <person name="Spatafora J."/>
            <person name="Crous P."/>
            <person name="Grigoriev I."/>
        </authorList>
    </citation>
    <scope>NUCLEOTIDE SEQUENCE</scope>
    <source>
        <strain evidence="1">CBS 122368</strain>
    </source>
</reference>
<dbReference type="AlphaFoldDB" id="A0A6A6IJT3"/>
<dbReference type="EMBL" id="ML987194">
    <property type="protein sequence ID" value="KAF2250328.1"/>
    <property type="molecule type" value="Genomic_DNA"/>
</dbReference>
<dbReference type="Proteomes" id="UP000800094">
    <property type="component" value="Unassembled WGS sequence"/>
</dbReference>
<organism evidence="1 2">
    <name type="scientific">Trematosphaeria pertusa</name>
    <dbReference type="NCBI Taxonomy" id="390896"/>
    <lineage>
        <taxon>Eukaryota</taxon>
        <taxon>Fungi</taxon>
        <taxon>Dikarya</taxon>
        <taxon>Ascomycota</taxon>
        <taxon>Pezizomycotina</taxon>
        <taxon>Dothideomycetes</taxon>
        <taxon>Pleosporomycetidae</taxon>
        <taxon>Pleosporales</taxon>
        <taxon>Massarineae</taxon>
        <taxon>Trematosphaeriaceae</taxon>
        <taxon>Trematosphaeria</taxon>
    </lineage>
</organism>
<evidence type="ECO:0000313" key="2">
    <source>
        <dbReference type="Proteomes" id="UP000800094"/>
    </source>
</evidence>
<accession>A0A6A6IJT3</accession>
<evidence type="ECO:0000313" key="1">
    <source>
        <dbReference type="EMBL" id="KAF2250328.1"/>
    </source>
</evidence>
<dbReference type="OrthoDB" id="3795413at2759"/>
<name>A0A6A6IJT3_9PLEO</name>
<dbReference type="GeneID" id="54586591"/>
<proteinExistence type="predicted"/>
<sequence length="345" mass="40108">MPTTENVEQYRLRALGLSQVSKELEHRVHLLVRELNRLYDEIKWAESPQHGWVPCEPVTPRTKPSLKVVKLREQRSLMDNERVNLTQKARRVENEATRMIMRYAELTCKPLCESMHRELPPELRDAVYEQISTWRDPVDVDHYFSHATGQIKSFFFMAQKKWQSQQGLFGAFYWDPRFVGDVVARELIGNWYRTSSFLVTHDRLLERFLNGDRWEMGVVPKDILTNITVSIPEESYANPARHDELLENLRSLLGMKKPGVSVTIRLNQRFPRGPRAERAATAFRDILGLIFPVLHALNGRGSRLTLVETDSALRLGLSSDKGEFSVERWCKQRRQHLAVGEEEDS</sequence>
<keyword evidence="2" id="KW-1185">Reference proteome</keyword>